<keyword evidence="4 8" id="KW-0297">G-protein coupled receptor</keyword>
<evidence type="ECO:0000256" key="9">
    <source>
        <dbReference type="SAM" id="MobiDB-lite"/>
    </source>
</evidence>
<feature type="compositionally biased region" description="Basic and acidic residues" evidence="9">
    <location>
        <begin position="258"/>
        <end position="268"/>
    </location>
</feature>
<dbReference type="CDD" id="cd00637">
    <property type="entry name" value="7tm_classA_rhodopsin-like"/>
    <property type="match status" value="1"/>
</dbReference>
<keyword evidence="2 8" id="KW-0812">Transmembrane</keyword>
<feature type="transmembrane region" description="Helical" evidence="10">
    <location>
        <begin position="20"/>
        <end position="41"/>
    </location>
</feature>
<dbReference type="SUPFAM" id="SSF81321">
    <property type="entry name" value="Family A G protein-coupled receptor-like"/>
    <property type="match status" value="1"/>
</dbReference>
<feature type="transmembrane region" description="Helical" evidence="10">
    <location>
        <begin position="374"/>
        <end position="396"/>
    </location>
</feature>
<dbReference type="InterPro" id="IPR000276">
    <property type="entry name" value="GPCR_Rhodpsn"/>
</dbReference>
<sequence>MTSNSSAQDHVDPSHQVIGSAVTLTISLVVNGVVVYGLLTLRPRYRFPRSERILLLSLAISGVGVGFFGAFPTLLAASIKPDSLQAGGCPYQKTDDLCQVFGMLGIIFMTSSSWFAALLSLNRYVIITRVFQPHFIRSYKRLSAITGTILLIIVTFYVILWLMVNEGVGVNDVSQFDWMKYSNESYVECAEVPSIEFLAYDRVSAITCGPNWRILPNYLLAAMVVFFVAPLFCVLVSYALITRVAYKQIGQIRKDAVQHPADNDERRISHSVVTNQGSSPDPTHRKSSVRRGSTSQTTNNDVNYRVRSRMASDSSVGRRKANFSFFIVIFAFLVTWAPYIAYFLVESETFYDYFQEQLNNQSGSNWTSSFQPPIAYMMTWSGLFGRSWSVLVYAILNRKLRHAIEKKLKNLSPRNLKRVIYMKLGIRGNKISPTSARGKTGSILTLSQILNQREDKRESSSELTTSRAFACDVSAPPNVASARRWKGKKVSNYWRKCEIIYEL</sequence>
<dbReference type="Proteomes" id="UP001642483">
    <property type="component" value="Unassembled WGS sequence"/>
</dbReference>
<keyword evidence="3 10" id="KW-1133">Transmembrane helix</keyword>
<feature type="domain" description="G-protein coupled receptors family 1 profile" evidence="11">
    <location>
        <begin position="30"/>
        <end position="393"/>
    </location>
</feature>
<feature type="transmembrane region" description="Helical" evidence="10">
    <location>
        <begin position="218"/>
        <end position="241"/>
    </location>
</feature>
<feature type="compositionally biased region" description="Polar residues" evidence="9">
    <location>
        <begin position="290"/>
        <end position="302"/>
    </location>
</feature>
<evidence type="ECO:0000259" key="11">
    <source>
        <dbReference type="PROSITE" id="PS50262"/>
    </source>
</evidence>
<comment type="similarity">
    <text evidence="8">Belongs to the G-protein coupled receptor 1 family.</text>
</comment>
<accession>A0ABP0F818</accession>
<dbReference type="PANTHER" id="PTHR24240">
    <property type="entry name" value="OPSIN"/>
    <property type="match status" value="1"/>
</dbReference>
<dbReference type="InterPro" id="IPR050125">
    <property type="entry name" value="GPCR_opsins"/>
</dbReference>
<feature type="compositionally biased region" description="Polar residues" evidence="9">
    <location>
        <begin position="271"/>
        <end position="281"/>
    </location>
</feature>
<dbReference type="EMBL" id="CAWYQH010000013">
    <property type="protein sequence ID" value="CAK8674253.1"/>
    <property type="molecule type" value="Genomic_DNA"/>
</dbReference>
<name>A0ABP0F818_CLALP</name>
<evidence type="ECO:0000256" key="10">
    <source>
        <dbReference type="SAM" id="Phobius"/>
    </source>
</evidence>
<dbReference type="InterPro" id="IPR017452">
    <property type="entry name" value="GPCR_Rhodpsn_7TM"/>
</dbReference>
<evidence type="ECO:0000256" key="2">
    <source>
        <dbReference type="ARBA" id="ARBA00022692"/>
    </source>
</evidence>
<dbReference type="PROSITE" id="PS00237">
    <property type="entry name" value="G_PROTEIN_RECEP_F1_1"/>
    <property type="match status" value="1"/>
</dbReference>
<dbReference type="PROSITE" id="PS50262">
    <property type="entry name" value="G_PROTEIN_RECEP_F1_2"/>
    <property type="match status" value="1"/>
</dbReference>
<keyword evidence="6 8" id="KW-0675">Receptor</keyword>
<dbReference type="Gene3D" id="1.20.1070.10">
    <property type="entry name" value="Rhodopsin 7-helix transmembrane proteins"/>
    <property type="match status" value="1"/>
</dbReference>
<evidence type="ECO:0000256" key="4">
    <source>
        <dbReference type="ARBA" id="ARBA00023040"/>
    </source>
</evidence>
<dbReference type="PRINTS" id="PR00237">
    <property type="entry name" value="GPCRRHODOPSN"/>
</dbReference>
<feature type="transmembrane region" description="Helical" evidence="10">
    <location>
        <begin position="99"/>
        <end position="121"/>
    </location>
</feature>
<evidence type="ECO:0000256" key="1">
    <source>
        <dbReference type="ARBA" id="ARBA00004141"/>
    </source>
</evidence>
<evidence type="ECO:0000256" key="7">
    <source>
        <dbReference type="ARBA" id="ARBA00023224"/>
    </source>
</evidence>
<evidence type="ECO:0000256" key="5">
    <source>
        <dbReference type="ARBA" id="ARBA00023136"/>
    </source>
</evidence>
<comment type="caution">
    <text evidence="12">The sequence shown here is derived from an EMBL/GenBank/DDBJ whole genome shotgun (WGS) entry which is preliminary data.</text>
</comment>
<feature type="transmembrane region" description="Helical" evidence="10">
    <location>
        <begin position="142"/>
        <end position="164"/>
    </location>
</feature>
<comment type="subcellular location">
    <subcellularLocation>
        <location evidence="1">Membrane</location>
        <topology evidence="1">Multi-pass membrane protein</topology>
    </subcellularLocation>
</comment>
<keyword evidence="7 8" id="KW-0807">Transducer</keyword>
<proteinExistence type="inferred from homology"/>
<organism evidence="12 13">
    <name type="scientific">Clavelina lepadiformis</name>
    <name type="common">Light-bulb sea squirt</name>
    <name type="synonym">Ascidia lepadiformis</name>
    <dbReference type="NCBI Taxonomy" id="159417"/>
    <lineage>
        <taxon>Eukaryota</taxon>
        <taxon>Metazoa</taxon>
        <taxon>Chordata</taxon>
        <taxon>Tunicata</taxon>
        <taxon>Ascidiacea</taxon>
        <taxon>Aplousobranchia</taxon>
        <taxon>Clavelinidae</taxon>
        <taxon>Clavelina</taxon>
    </lineage>
</organism>
<evidence type="ECO:0000313" key="13">
    <source>
        <dbReference type="Proteomes" id="UP001642483"/>
    </source>
</evidence>
<keyword evidence="5 10" id="KW-0472">Membrane</keyword>
<evidence type="ECO:0000256" key="3">
    <source>
        <dbReference type="ARBA" id="ARBA00022989"/>
    </source>
</evidence>
<feature type="transmembrane region" description="Helical" evidence="10">
    <location>
        <begin position="323"/>
        <end position="345"/>
    </location>
</feature>
<gene>
    <name evidence="12" type="ORF">CVLEPA_LOCUS3970</name>
</gene>
<dbReference type="Pfam" id="PF00001">
    <property type="entry name" value="7tm_1"/>
    <property type="match status" value="1"/>
</dbReference>
<protein>
    <recommendedName>
        <fullName evidence="11">G-protein coupled receptors family 1 profile domain-containing protein</fullName>
    </recommendedName>
</protein>
<reference evidence="12 13" key="1">
    <citation type="submission" date="2024-02" db="EMBL/GenBank/DDBJ databases">
        <authorList>
            <person name="Daric V."/>
            <person name="Darras S."/>
        </authorList>
    </citation>
    <scope>NUCLEOTIDE SEQUENCE [LARGE SCALE GENOMIC DNA]</scope>
</reference>
<feature type="region of interest" description="Disordered" evidence="9">
    <location>
        <begin position="258"/>
        <end position="302"/>
    </location>
</feature>
<evidence type="ECO:0000256" key="8">
    <source>
        <dbReference type="RuleBase" id="RU000688"/>
    </source>
</evidence>
<evidence type="ECO:0000256" key="6">
    <source>
        <dbReference type="ARBA" id="ARBA00023170"/>
    </source>
</evidence>
<keyword evidence="13" id="KW-1185">Reference proteome</keyword>
<feature type="transmembrane region" description="Helical" evidence="10">
    <location>
        <begin position="53"/>
        <end position="79"/>
    </location>
</feature>
<evidence type="ECO:0000313" key="12">
    <source>
        <dbReference type="EMBL" id="CAK8674253.1"/>
    </source>
</evidence>